<dbReference type="EMBL" id="JBHSNL010000001">
    <property type="protein sequence ID" value="MFC5543802.1"/>
    <property type="molecule type" value="Genomic_DNA"/>
</dbReference>
<dbReference type="PANTHER" id="PTHR32438:SF5">
    <property type="entry name" value="4-ALPHA-GLUCANOTRANSFERASE DPE1, CHLOROPLASTIC_AMYLOPLASTIC"/>
    <property type="match status" value="1"/>
</dbReference>
<evidence type="ECO:0000256" key="2">
    <source>
        <dbReference type="ARBA" id="ARBA00005684"/>
    </source>
</evidence>
<comment type="catalytic activity">
    <reaction evidence="1 10">
        <text>Transfers a segment of a (1-&gt;4)-alpha-D-glucan to a new position in an acceptor, which may be glucose or a (1-&gt;4)-alpha-D-glucan.</text>
        <dbReference type="EC" id="2.4.1.25"/>
    </reaction>
</comment>
<keyword evidence="7 10" id="KW-0119">Carbohydrate metabolism</keyword>
<protein>
    <recommendedName>
        <fullName evidence="4 10">4-alpha-glucanotransferase</fullName>
        <ecNumber evidence="3 10">2.4.1.25</ecNumber>
    </recommendedName>
    <alternativeName>
        <fullName evidence="8 10">Amylomaltase</fullName>
    </alternativeName>
    <alternativeName>
        <fullName evidence="9 10">Disproportionating enzyme</fullName>
    </alternativeName>
</protein>
<gene>
    <name evidence="11" type="primary">malQ</name>
    <name evidence="11" type="ORF">ACFPQA_01940</name>
</gene>
<comment type="caution">
    <text evidence="11">The sequence shown here is derived from an EMBL/GenBank/DDBJ whole genome shotgun (WGS) entry which is preliminary data.</text>
</comment>
<evidence type="ECO:0000256" key="9">
    <source>
        <dbReference type="ARBA" id="ARBA00031501"/>
    </source>
</evidence>
<evidence type="ECO:0000256" key="7">
    <source>
        <dbReference type="ARBA" id="ARBA00023277"/>
    </source>
</evidence>
<dbReference type="Proteomes" id="UP001596055">
    <property type="component" value="Unassembled WGS sequence"/>
</dbReference>
<sequence length="499" mass="56988">MGEQDAHSSTLFEHRMAGVLLHPTALADQHGILGKNARQFIDFIAQSGLSVWQTLPVGPTHSDLSPYQSLSAHAGNPWFIDLSELVPLELLSEQELVQMSDGERGRLLRLAANRFFRGEGLLHRESYDRFCQEQSRWLEDFALFCAIREHQGGLSWPDWPRALRDRAPDAISAFEQDHQTIVREIRFEQFLFHHQWQALKSYANARGVRLFGDIPIFVAYDSADVWANRHLFKLDESGAPTVVAGVPPDYFSPDGQHWGNPLYNWDAMAADGFAWWLERLDSQRHLFDLIRIDHFRGLEAYWEIPAATPEPRFGYWVPGPGRAFLETCFQRFPDLPLIAENLGIISDEVEQLRHAFQLPGMAVIQFAFDGNSDNPHLLHRHEQRGIVYTGTHDNDTTLGWYQSLDESTRGYVNSYLSTDGHDMPWPMIEAACRSASWLAMIPMQDFLGLDSSARFNTPGTTSGNWLWRLDLSLCTTELVCRIRQLLERNERSLSGVVII</sequence>
<accession>A0ABW0RLF6</accession>
<name>A0ABW0RLF6_9GAMM</name>
<evidence type="ECO:0000256" key="3">
    <source>
        <dbReference type="ARBA" id="ARBA00012560"/>
    </source>
</evidence>
<evidence type="ECO:0000256" key="10">
    <source>
        <dbReference type="RuleBase" id="RU361207"/>
    </source>
</evidence>
<evidence type="ECO:0000256" key="6">
    <source>
        <dbReference type="ARBA" id="ARBA00022679"/>
    </source>
</evidence>
<dbReference type="PANTHER" id="PTHR32438">
    <property type="entry name" value="4-ALPHA-GLUCANOTRANSFERASE DPE1, CHLOROPLASTIC/AMYLOPLASTIC"/>
    <property type="match status" value="1"/>
</dbReference>
<evidence type="ECO:0000256" key="8">
    <source>
        <dbReference type="ARBA" id="ARBA00031423"/>
    </source>
</evidence>
<evidence type="ECO:0000256" key="5">
    <source>
        <dbReference type="ARBA" id="ARBA00022676"/>
    </source>
</evidence>
<dbReference type="NCBIfam" id="TIGR00217">
    <property type="entry name" value="malQ"/>
    <property type="match status" value="1"/>
</dbReference>
<evidence type="ECO:0000313" key="11">
    <source>
        <dbReference type="EMBL" id="MFC5543802.1"/>
    </source>
</evidence>
<dbReference type="Pfam" id="PF02446">
    <property type="entry name" value="Glyco_hydro_77"/>
    <property type="match status" value="1"/>
</dbReference>
<organism evidence="11 12">
    <name type="scientific">Marinobacter koreensis</name>
    <dbReference type="NCBI Taxonomy" id="335974"/>
    <lineage>
        <taxon>Bacteria</taxon>
        <taxon>Pseudomonadati</taxon>
        <taxon>Pseudomonadota</taxon>
        <taxon>Gammaproteobacteria</taxon>
        <taxon>Pseudomonadales</taxon>
        <taxon>Marinobacteraceae</taxon>
        <taxon>Marinobacter</taxon>
    </lineage>
</organism>
<dbReference type="GO" id="GO:0004134">
    <property type="term" value="F:4-alpha-glucanotransferase activity"/>
    <property type="evidence" value="ECO:0007669"/>
    <property type="project" value="UniProtKB-EC"/>
</dbReference>
<keyword evidence="6 10" id="KW-0808">Transferase</keyword>
<dbReference type="RefSeq" id="WP_248157798.1">
    <property type="nucleotide sequence ID" value="NZ_JAKZAJ010000003.1"/>
</dbReference>
<evidence type="ECO:0000313" key="12">
    <source>
        <dbReference type="Proteomes" id="UP001596055"/>
    </source>
</evidence>
<keyword evidence="5 10" id="KW-0328">Glycosyltransferase</keyword>
<dbReference type="NCBIfam" id="NF011080">
    <property type="entry name" value="PRK14508.1-3"/>
    <property type="match status" value="1"/>
</dbReference>
<proteinExistence type="inferred from homology"/>
<evidence type="ECO:0000256" key="4">
    <source>
        <dbReference type="ARBA" id="ARBA00020295"/>
    </source>
</evidence>
<evidence type="ECO:0000256" key="1">
    <source>
        <dbReference type="ARBA" id="ARBA00000439"/>
    </source>
</evidence>
<dbReference type="EC" id="2.4.1.25" evidence="3 10"/>
<dbReference type="InterPro" id="IPR017853">
    <property type="entry name" value="GH"/>
</dbReference>
<keyword evidence="12" id="KW-1185">Reference proteome</keyword>
<dbReference type="InterPro" id="IPR003385">
    <property type="entry name" value="Glyco_hydro_77"/>
</dbReference>
<reference evidence="12" key="1">
    <citation type="journal article" date="2019" name="Int. J. Syst. Evol. Microbiol.">
        <title>The Global Catalogue of Microorganisms (GCM) 10K type strain sequencing project: providing services to taxonomists for standard genome sequencing and annotation.</title>
        <authorList>
            <consortium name="The Broad Institute Genomics Platform"/>
            <consortium name="The Broad Institute Genome Sequencing Center for Infectious Disease"/>
            <person name="Wu L."/>
            <person name="Ma J."/>
        </authorList>
    </citation>
    <scope>NUCLEOTIDE SEQUENCE [LARGE SCALE GENOMIC DNA]</scope>
    <source>
        <strain evidence="12">CGMCC 4.1799</strain>
    </source>
</reference>
<dbReference type="SUPFAM" id="SSF51445">
    <property type="entry name" value="(Trans)glycosidases"/>
    <property type="match status" value="1"/>
</dbReference>
<dbReference type="Gene3D" id="3.20.20.80">
    <property type="entry name" value="Glycosidases"/>
    <property type="match status" value="1"/>
</dbReference>
<comment type="similarity">
    <text evidence="2 10">Belongs to the disproportionating enzyme family.</text>
</comment>